<dbReference type="PANTHER" id="PTHR47178">
    <property type="entry name" value="MONOOXYGENASE, FAD-BINDING"/>
    <property type="match status" value="1"/>
</dbReference>
<keyword evidence="4" id="KW-0560">Oxidoreductase</keyword>
<feature type="domain" description="FAD-binding" evidence="6">
    <location>
        <begin position="318"/>
        <end position="380"/>
    </location>
</feature>
<dbReference type="GO" id="GO:0071949">
    <property type="term" value="F:FAD binding"/>
    <property type="evidence" value="ECO:0007669"/>
    <property type="project" value="InterPro"/>
</dbReference>
<dbReference type="AlphaFoldDB" id="A0A6A5ZU03"/>
<dbReference type="GO" id="GO:0004497">
    <property type="term" value="F:monooxygenase activity"/>
    <property type="evidence" value="ECO:0007669"/>
    <property type="project" value="UniProtKB-KW"/>
</dbReference>
<dbReference type="Pfam" id="PF01494">
    <property type="entry name" value="FAD_binding_3"/>
    <property type="match status" value="1"/>
</dbReference>
<evidence type="ECO:0000256" key="5">
    <source>
        <dbReference type="ARBA" id="ARBA00023033"/>
    </source>
</evidence>
<keyword evidence="5" id="KW-0503">Monooxygenase</keyword>
<keyword evidence="3" id="KW-0274">FAD</keyword>
<name>A0A6A5ZU03_9PLEO</name>
<dbReference type="EMBL" id="ML977312">
    <property type="protein sequence ID" value="KAF2121711.1"/>
    <property type="molecule type" value="Genomic_DNA"/>
</dbReference>
<comment type="cofactor">
    <cofactor evidence="1">
        <name>FAD</name>
        <dbReference type="ChEBI" id="CHEBI:57692"/>
    </cofactor>
</comment>
<evidence type="ECO:0000259" key="6">
    <source>
        <dbReference type="Pfam" id="PF01494"/>
    </source>
</evidence>
<evidence type="ECO:0000256" key="4">
    <source>
        <dbReference type="ARBA" id="ARBA00023002"/>
    </source>
</evidence>
<evidence type="ECO:0000313" key="7">
    <source>
        <dbReference type="EMBL" id="KAF2121711.1"/>
    </source>
</evidence>
<protein>
    <recommendedName>
        <fullName evidence="6">FAD-binding domain-containing protein</fullName>
    </recommendedName>
</protein>
<reference evidence="7" key="1">
    <citation type="journal article" date="2020" name="Stud. Mycol.">
        <title>101 Dothideomycetes genomes: a test case for predicting lifestyles and emergence of pathogens.</title>
        <authorList>
            <person name="Haridas S."/>
            <person name="Albert R."/>
            <person name="Binder M."/>
            <person name="Bloem J."/>
            <person name="Labutti K."/>
            <person name="Salamov A."/>
            <person name="Andreopoulos B."/>
            <person name="Baker S."/>
            <person name="Barry K."/>
            <person name="Bills G."/>
            <person name="Bluhm B."/>
            <person name="Cannon C."/>
            <person name="Castanera R."/>
            <person name="Culley D."/>
            <person name="Daum C."/>
            <person name="Ezra D."/>
            <person name="Gonzalez J."/>
            <person name="Henrissat B."/>
            <person name="Kuo A."/>
            <person name="Liang C."/>
            <person name="Lipzen A."/>
            <person name="Lutzoni F."/>
            <person name="Magnuson J."/>
            <person name="Mondo S."/>
            <person name="Nolan M."/>
            <person name="Ohm R."/>
            <person name="Pangilinan J."/>
            <person name="Park H.-J."/>
            <person name="Ramirez L."/>
            <person name="Alfaro M."/>
            <person name="Sun H."/>
            <person name="Tritt A."/>
            <person name="Yoshinaga Y."/>
            <person name="Zwiers L.-H."/>
            <person name="Turgeon B."/>
            <person name="Goodwin S."/>
            <person name="Spatafora J."/>
            <person name="Crous P."/>
            <person name="Grigoriev I."/>
        </authorList>
    </citation>
    <scope>NUCLEOTIDE SEQUENCE</scope>
    <source>
        <strain evidence="7">CBS 627.86</strain>
    </source>
</reference>
<evidence type="ECO:0000256" key="1">
    <source>
        <dbReference type="ARBA" id="ARBA00001974"/>
    </source>
</evidence>
<dbReference type="OrthoDB" id="47494at2759"/>
<proteinExistence type="predicted"/>
<dbReference type="PANTHER" id="PTHR47178:SF5">
    <property type="entry name" value="FAD-BINDING DOMAIN-CONTAINING PROTEIN"/>
    <property type="match status" value="1"/>
</dbReference>
<dbReference type="SUPFAM" id="SSF51905">
    <property type="entry name" value="FAD/NAD(P)-binding domain"/>
    <property type="match status" value="1"/>
</dbReference>
<evidence type="ECO:0000256" key="2">
    <source>
        <dbReference type="ARBA" id="ARBA00022630"/>
    </source>
</evidence>
<organism evidence="7 8">
    <name type="scientific">Lophiotrema nucula</name>
    <dbReference type="NCBI Taxonomy" id="690887"/>
    <lineage>
        <taxon>Eukaryota</taxon>
        <taxon>Fungi</taxon>
        <taxon>Dikarya</taxon>
        <taxon>Ascomycota</taxon>
        <taxon>Pezizomycotina</taxon>
        <taxon>Dothideomycetes</taxon>
        <taxon>Pleosporomycetidae</taxon>
        <taxon>Pleosporales</taxon>
        <taxon>Lophiotremataceae</taxon>
        <taxon>Lophiotrema</taxon>
    </lineage>
</organism>
<evidence type="ECO:0000313" key="8">
    <source>
        <dbReference type="Proteomes" id="UP000799770"/>
    </source>
</evidence>
<dbReference type="InterPro" id="IPR002938">
    <property type="entry name" value="FAD-bd"/>
</dbReference>
<keyword evidence="2" id="KW-0285">Flavoprotein</keyword>
<gene>
    <name evidence="7" type="ORF">BDV96DRAFT_564779</name>
</gene>
<dbReference type="Gene3D" id="3.50.50.60">
    <property type="entry name" value="FAD/NAD(P)-binding domain"/>
    <property type="match status" value="1"/>
</dbReference>
<evidence type="ECO:0000256" key="3">
    <source>
        <dbReference type="ARBA" id="ARBA00022827"/>
    </source>
</evidence>
<dbReference type="PRINTS" id="PR00420">
    <property type="entry name" value="RNGMNOXGNASE"/>
</dbReference>
<accession>A0A6A5ZU03</accession>
<dbReference type="InterPro" id="IPR036188">
    <property type="entry name" value="FAD/NAD-bd_sf"/>
</dbReference>
<sequence>MASTTRKPILISGAGLASLLFAQSLRRASIPFLIFERDASVSFRGQGYRLRLSAEGLDAIESVLSPEDWNKFWDTTSKTGGGGLVALDAITNEDLSAKTADPEAKGGKMSLESREGKTIGIARGEMRQLFLNGCEPFIKWSHQVTGYELTPSGVHAVFADGSKSEEGDMLVAGEGIYSKVAKQLSKGKLKVYDLGARGIHGQAPTTAFKGLGEGVWRIRDATNPKGTVSIITNVRPNEMDDPQVKFGWTMAGVPGVIKAPNDNYSIIGKVAADIAKDLTVDWHPRFKPLFDEMDEKEAAFWKITCSTPTGVPVWANEPRVTVIGDAAHSMTPAGGIGANTAVRDSALLGKLVIEAGGYADGVTAAYEKEMRVYASEAVRSSYGMASKQWGNTIDENTPVVN</sequence>
<keyword evidence="8" id="KW-1185">Reference proteome</keyword>
<dbReference type="Proteomes" id="UP000799770">
    <property type="component" value="Unassembled WGS sequence"/>
</dbReference>